<sequence length="227" mass="24176">MWGLPSGRMVSLLRRGTDRPRGGCRPRQGAATMKKTIILGAVMAVAMLAGCGGDADVAHRRNKAGVPDCSHLSSGPISKTSGTAAEGRPMPDVGLQCLGEGPTVSMARVTSKGVTLVTVWASWCRPCRSEAPLIADAYRRYHDQVAFLGVDYAESDASEVISFAGEVGLAFPQLQDPDSTIRGAWQVSGVPVTFIVRDGIIVTRHSGQWRSQQELDSAIDKALERPS</sequence>
<protein>
    <submittedName>
        <fullName evidence="3">Redoxin superfamily protein</fullName>
    </submittedName>
</protein>
<dbReference type="EMBL" id="AGBA01000013">
    <property type="protein sequence ID" value="EGY77738.1"/>
    <property type="molecule type" value="Genomic_DNA"/>
</dbReference>
<dbReference type="Proteomes" id="UP000005332">
    <property type="component" value="Unassembled WGS sequence"/>
</dbReference>
<gene>
    <name evidence="3" type="ORF">HMPREF9153_1281</name>
</gene>
<dbReference type="GO" id="GO:0016209">
    <property type="term" value="F:antioxidant activity"/>
    <property type="evidence" value="ECO:0007669"/>
    <property type="project" value="InterPro"/>
</dbReference>
<accession>G4CXM4</accession>
<dbReference type="AlphaFoldDB" id="G4CXM4"/>
<dbReference type="InterPro" id="IPR050553">
    <property type="entry name" value="Thioredoxin_ResA/DsbE_sf"/>
</dbReference>
<dbReference type="InterPro" id="IPR013766">
    <property type="entry name" value="Thioredoxin_domain"/>
</dbReference>
<dbReference type="InterPro" id="IPR000866">
    <property type="entry name" value="AhpC/TSA"/>
</dbReference>
<evidence type="ECO:0000313" key="4">
    <source>
        <dbReference type="Proteomes" id="UP000005332"/>
    </source>
</evidence>
<dbReference type="CDD" id="cd02966">
    <property type="entry name" value="TlpA_like_family"/>
    <property type="match status" value="1"/>
</dbReference>
<organism evidence="3 4">
    <name type="scientific">Cutibacterium avidum ATCC 25577</name>
    <dbReference type="NCBI Taxonomy" id="997355"/>
    <lineage>
        <taxon>Bacteria</taxon>
        <taxon>Bacillati</taxon>
        <taxon>Actinomycetota</taxon>
        <taxon>Actinomycetes</taxon>
        <taxon>Propionibacteriales</taxon>
        <taxon>Propionibacteriaceae</taxon>
        <taxon>Cutibacterium</taxon>
    </lineage>
</organism>
<dbReference type="SUPFAM" id="SSF52833">
    <property type="entry name" value="Thioredoxin-like"/>
    <property type="match status" value="1"/>
</dbReference>
<proteinExistence type="predicted"/>
<dbReference type="PANTHER" id="PTHR42852:SF13">
    <property type="entry name" value="PROTEIN DIPZ"/>
    <property type="match status" value="1"/>
</dbReference>
<dbReference type="InterPro" id="IPR036249">
    <property type="entry name" value="Thioredoxin-like_sf"/>
</dbReference>
<dbReference type="PATRIC" id="fig|997355.3.peg.1261"/>
<dbReference type="Pfam" id="PF00578">
    <property type="entry name" value="AhpC-TSA"/>
    <property type="match status" value="1"/>
</dbReference>
<evidence type="ECO:0000256" key="1">
    <source>
        <dbReference type="SAM" id="MobiDB-lite"/>
    </source>
</evidence>
<dbReference type="Gene3D" id="3.40.30.10">
    <property type="entry name" value="Glutaredoxin"/>
    <property type="match status" value="1"/>
</dbReference>
<dbReference type="PROSITE" id="PS51352">
    <property type="entry name" value="THIOREDOXIN_2"/>
    <property type="match status" value="1"/>
</dbReference>
<reference evidence="3 4" key="1">
    <citation type="submission" date="2011-06" db="EMBL/GenBank/DDBJ databases">
        <authorList>
            <person name="Muzny D."/>
            <person name="Qin X."/>
            <person name="Deng J."/>
            <person name="Jiang H."/>
            <person name="Liu Y."/>
            <person name="Qu J."/>
            <person name="Song X.-Z."/>
            <person name="Zhang L."/>
            <person name="Thornton R."/>
            <person name="Coyle M."/>
            <person name="Francisco L."/>
            <person name="Jackson L."/>
            <person name="Javaid M."/>
            <person name="Korchina V."/>
            <person name="Kovar C."/>
            <person name="Mata R."/>
            <person name="Mathew T."/>
            <person name="Ngo R."/>
            <person name="Nguyen L."/>
            <person name="Nguyen N."/>
            <person name="Okwuonu G."/>
            <person name="Ongeri F."/>
            <person name="Pham C."/>
            <person name="Simmons D."/>
            <person name="Wilczek-Boney K."/>
            <person name="Hale W."/>
            <person name="Jakkamsetti A."/>
            <person name="Pham P."/>
            <person name="Ruth R."/>
            <person name="San Lucas F."/>
            <person name="Warren J."/>
            <person name="Zhang J."/>
            <person name="Zhao Z."/>
            <person name="Zhou C."/>
            <person name="Zhu D."/>
            <person name="Lee S."/>
            <person name="Bess C."/>
            <person name="Blankenburg K."/>
            <person name="Forbes L."/>
            <person name="Fu Q."/>
            <person name="Gubbala S."/>
            <person name="Hirani K."/>
            <person name="Jayaseelan J.C."/>
            <person name="Lara F."/>
            <person name="Munidasa M."/>
            <person name="Palculict T."/>
            <person name="Patil S."/>
            <person name="Pu L.-L."/>
            <person name="Saada N."/>
            <person name="Tang L."/>
            <person name="Weissenberger G."/>
            <person name="Zhu Y."/>
            <person name="Hemphill L."/>
            <person name="Shang Y."/>
            <person name="Youmans B."/>
            <person name="Ayvaz T."/>
            <person name="Ross M."/>
            <person name="Santibanez J."/>
            <person name="Aqrawi P."/>
            <person name="Gross S."/>
            <person name="Joshi V."/>
            <person name="Fowler G."/>
            <person name="Nazareth L."/>
            <person name="Reid J."/>
            <person name="Worley K."/>
            <person name="Petrosino J."/>
            <person name="Highlander S."/>
            <person name="Gibbs R."/>
        </authorList>
    </citation>
    <scope>NUCLEOTIDE SEQUENCE [LARGE SCALE GENOMIC DNA]</scope>
    <source>
        <strain evidence="3 4">ATCC 25577</strain>
    </source>
</reference>
<name>G4CXM4_9ACTN</name>
<dbReference type="HOGENOM" id="CLU_042529_11_1_11"/>
<feature type="region of interest" description="Disordered" evidence="1">
    <location>
        <begin position="68"/>
        <end position="89"/>
    </location>
</feature>
<comment type="caution">
    <text evidence="3">The sequence shown here is derived from an EMBL/GenBank/DDBJ whole genome shotgun (WGS) entry which is preliminary data.</text>
</comment>
<evidence type="ECO:0000259" key="2">
    <source>
        <dbReference type="PROSITE" id="PS51352"/>
    </source>
</evidence>
<keyword evidence="4" id="KW-1185">Reference proteome</keyword>
<feature type="domain" description="Thioredoxin" evidence="2">
    <location>
        <begin position="84"/>
        <end position="224"/>
    </location>
</feature>
<evidence type="ECO:0000313" key="3">
    <source>
        <dbReference type="EMBL" id="EGY77738.1"/>
    </source>
</evidence>
<dbReference type="PANTHER" id="PTHR42852">
    <property type="entry name" value="THIOL:DISULFIDE INTERCHANGE PROTEIN DSBE"/>
    <property type="match status" value="1"/>
</dbReference>
<feature type="compositionally biased region" description="Polar residues" evidence="1">
    <location>
        <begin position="71"/>
        <end position="83"/>
    </location>
</feature>
<dbReference type="GO" id="GO:0016491">
    <property type="term" value="F:oxidoreductase activity"/>
    <property type="evidence" value="ECO:0007669"/>
    <property type="project" value="InterPro"/>
</dbReference>